<dbReference type="Proteomes" id="UP000230407">
    <property type="component" value="Unassembled WGS sequence"/>
</dbReference>
<evidence type="ECO:0008006" key="4">
    <source>
        <dbReference type="Google" id="ProtNLM"/>
    </source>
</evidence>
<organism evidence="2 3">
    <name type="scientific">Streptomyces carminius</name>
    <dbReference type="NCBI Taxonomy" id="2665496"/>
    <lineage>
        <taxon>Bacteria</taxon>
        <taxon>Bacillati</taxon>
        <taxon>Actinomycetota</taxon>
        <taxon>Actinomycetes</taxon>
        <taxon>Kitasatosporales</taxon>
        <taxon>Streptomycetaceae</taxon>
        <taxon>Streptomyces</taxon>
    </lineage>
</organism>
<feature type="region of interest" description="Disordered" evidence="1">
    <location>
        <begin position="14"/>
        <end position="38"/>
    </location>
</feature>
<evidence type="ECO:0000313" key="3">
    <source>
        <dbReference type="Proteomes" id="UP000230407"/>
    </source>
</evidence>
<gene>
    <name evidence="2" type="ORF">CUT44_28175</name>
</gene>
<keyword evidence="3" id="KW-1185">Reference proteome</keyword>
<dbReference type="AlphaFoldDB" id="A0A2M8LQC9"/>
<dbReference type="EMBL" id="PGGW01000069">
    <property type="protein sequence ID" value="PJE94171.1"/>
    <property type="molecule type" value="Genomic_DNA"/>
</dbReference>
<evidence type="ECO:0000256" key="1">
    <source>
        <dbReference type="SAM" id="MobiDB-lite"/>
    </source>
</evidence>
<protein>
    <recommendedName>
        <fullName evidence="4">AG1 protein</fullName>
    </recommendedName>
</protein>
<sequence length="149" mass="16315">MSFDDEWAQLVAKTNQDRWGRPRLNPHNGGGGGSQGDLTVEQDDLGLVGREAHKLYTGLKAHGRHPVSASKTAATQLTGDNLSSGAALAKVAETWETQVDTLLESCAHISNHLDFSSRSYGQEEEKIKTGMRNTQGQLMSPSRISEYYR</sequence>
<name>A0A2M8LQC9_9ACTN</name>
<reference evidence="2 3" key="1">
    <citation type="submission" date="2017-11" db="EMBL/GenBank/DDBJ databases">
        <title>Streptomyces carmine sp. nov., a novel actinomycete isolated from Sophora alopecuroides in Xinjiang, China.</title>
        <authorList>
            <person name="Wang Y."/>
            <person name="Luo X."/>
            <person name="Wan C."/>
            <person name="Zhang L."/>
        </authorList>
    </citation>
    <scope>NUCLEOTIDE SEQUENCE [LARGE SCALE GENOMIC DNA]</scope>
    <source>
        <strain evidence="2 3">TRM SA0054</strain>
    </source>
</reference>
<dbReference type="RefSeq" id="WP_100204783.1">
    <property type="nucleotide sequence ID" value="NZ_PGGW01000069.1"/>
</dbReference>
<comment type="caution">
    <text evidence="2">The sequence shown here is derived from an EMBL/GenBank/DDBJ whole genome shotgun (WGS) entry which is preliminary data.</text>
</comment>
<feature type="region of interest" description="Disordered" evidence="1">
    <location>
        <begin position="127"/>
        <end position="149"/>
    </location>
</feature>
<accession>A0A2M8LQC9</accession>
<feature type="compositionally biased region" description="Polar residues" evidence="1">
    <location>
        <begin position="131"/>
        <end position="143"/>
    </location>
</feature>
<proteinExistence type="predicted"/>
<evidence type="ECO:0000313" key="2">
    <source>
        <dbReference type="EMBL" id="PJE94171.1"/>
    </source>
</evidence>